<dbReference type="SMART" id="SM00320">
    <property type="entry name" value="WD40"/>
    <property type="match status" value="3"/>
</dbReference>
<accession>A0A067MAJ8</accession>
<feature type="repeat" description="WD" evidence="3">
    <location>
        <begin position="323"/>
        <end position="355"/>
    </location>
</feature>
<dbReference type="Pfam" id="PF00400">
    <property type="entry name" value="WD40"/>
    <property type="match status" value="3"/>
</dbReference>
<dbReference type="FunCoup" id="A0A067MAJ8">
    <property type="interactions" value="293"/>
</dbReference>
<keyword evidence="2" id="KW-0677">Repeat</keyword>
<evidence type="ECO:0000313" key="5">
    <source>
        <dbReference type="EMBL" id="KDQ08847.1"/>
    </source>
</evidence>
<evidence type="ECO:0000256" key="2">
    <source>
        <dbReference type="ARBA" id="ARBA00022737"/>
    </source>
</evidence>
<reference evidence="6" key="1">
    <citation type="journal article" date="2014" name="Proc. Natl. Acad. Sci. U.S.A.">
        <title>Extensive sampling of basidiomycete genomes demonstrates inadequacy of the white-rot/brown-rot paradigm for wood decay fungi.</title>
        <authorList>
            <person name="Riley R."/>
            <person name="Salamov A.A."/>
            <person name="Brown D.W."/>
            <person name="Nagy L.G."/>
            <person name="Floudas D."/>
            <person name="Held B.W."/>
            <person name="Levasseur A."/>
            <person name="Lombard V."/>
            <person name="Morin E."/>
            <person name="Otillar R."/>
            <person name="Lindquist E.A."/>
            <person name="Sun H."/>
            <person name="LaButti K.M."/>
            <person name="Schmutz J."/>
            <person name="Jabbour D."/>
            <person name="Luo H."/>
            <person name="Baker S.E."/>
            <person name="Pisabarro A.G."/>
            <person name="Walton J.D."/>
            <person name="Blanchette R.A."/>
            <person name="Henrissat B."/>
            <person name="Martin F."/>
            <person name="Cullen D."/>
            <person name="Hibbett D.S."/>
            <person name="Grigoriev I.V."/>
        </authorList>
    </citation>
    <scope>NUCLEOTIDE SEQUENCE [LARGE SCALE GENOMIC DNA]</scope>
    <source>
        <strain evidence="6">FD-172 SS1</strain>
    </source>
</reference>
<protein>
    <recommendedName>
        <fullName evidence="7">Anaphase-promoting complex subunit 4 WD40 domain-containing protein</fullName>
    </recommendedName>
</protein>
<dbReference type="InterPro" id="IPR039328">
    <property type="entry name" value="WDR89"/>
</dbReference>
<dbReference type="InParanoid" id="A0A067MAJ8"/>
<keyword evidence="1 3" id="KW-0853">WD repeat</keyword>
<evidence type="ECO:0000256" key="3">
    <source>
        <dbReference type="PROSITE-ProRule" id="PRU00221"/>
    </source>
</evidence>
<dbReference type="InterPro" id="IPR001680">
    <property type="entry name" value="WD40_rpt"/>
</dbReference>
<dbReference type="Proteomes" id="UP000027195">
    <property type="component" value="Unassembled WGS sequence"/>
</dbReference>
<sequence>MSAFQDSQESFIDVYPTVTLVPTSHVGSSSPTEYISVDDTQSTYVLQLANLTSAYAASLSHPRHDLPLYDKHTLKHVHTFSGHANTVSQIRTVEVQGRKALVSCGKDGAIKFWDERIGSECTLQINAPNRRLLLSFDVAHDGYSIAAGTEFREDETPILFWDARQPALPSHSHTATHSDDVTAVHFHPTDSTLLLSASADGLICTSRATEKDEDEAGLHVGNWGCSIARVGWKEGGIWATSDMETFSLWNTELDLVRGYGDVRQPEIPSLWNTDYLIDASWSSSSTSPWNTSELTFWMGNNSGNVGIATVKEDSTWQLHHILSGGHEEVVRCVLWDAENSVVVTGGEDARIATWSGPAPETADAAMDEAMEGEEDESVVGKKRGFDSTTVGKRPEKWGKKRRHAKE</sequence>
<name>A0A067MAJ8_BOTB1</name>
<dbReference type="OrthoDB" id="25131at2759"/>
<evidence type="ECO:0000313" key="6">
    <source>
        <dbReference type="Proteomes" id="UP000027195"/>
    </source>
</evidence>
<dbReference type="STRING" id="930990.A0A067MAJ8"/>
<dbReference type="PANTHER" id="PTHR22889">
    <property type="entry name" value="WD REPEAT-CONTAINING PROTEIN 89"/>
    <property type="match status" value="1"/>
</dbReference>
<dbReference type="PROSITE" id="PS50082">
    <property type="entry name" value="WD_REPEATS_2"/>
    <property type="match status" value="2"/>
</dbReference>
<dbReference type="Gene3D" id="2.130.10.10">
    <property type="entry name" value="YVTN repeat-like/Quinoprotein amine dehydrogenase"/>
    <property type="match status" value="2"/>
</dbReference>
<dbReference type="InterPro" id="IPR015943">
    <property type="entry name" value="WD40/YVTN_repeat-like_dom_sf"/>
</dbReference>
<dbReference type="HOGENOM" id="CLU_037323_0_0_1"/>
<gene>
    <name evidence="5" type="ORF">BOTBODRAFT_37541</name>
</gene>
<feature type="region of interest" description="Disordered" evidence="4">
    <location>
        <begin position="357"/>
        <end position="406"/>
    </location>
</feature>
<feature type="compositionally biased region" description="Acidic residues" evidence="4">
    <location>
        <begin position="365"/>
        <end position="377"/>
    </location>
</feature>
<evidence type="ECO:0008006" key="7">
    <source>
        <dbReference type="Google" id="ProtNLM"/>
    </source>
</evidence>
<dbReference type="PANTHER" id="PTHR22889:SF0">
    <property type="entry name" value="WD REPEAT-CONTAINING PROTEIN 89"/>
    <property type="match status" value="1"/>
</dbReference>
<dbReference type="EMBL" id="KL198085">
    <property type="protein sequence ID" value="KDQ08847.1"/>
    <property type="molecule type" value="Genomic_DNA"/>
</dbReference>
<dbReference type="InterPro" id="IPR036322">
    <property type="entry name" value="WD40_repeat_dom_sf"/>
</dbReference>
<proteinExistence type="predicted"/>
<feature type="repeat" description="WD" evidence="3">
    <location>
        <begin position="80"/>
        <end position="114"/>
    </location>
</feature>
<dbReference type="SUPFAM" id="SSF50978">
    <property type="entry name" value="WD40 repeat-like"/>
    <property type="match status" value="1"/>
</dbReference>
<dbReference type="PROSITE" id="PS50294">
    <property type="entry name" value="WD_REPEATS_REGION"/>
    <property type="match status" value="1"/>
</dbReference>
<keyword evidence="6" id="KW-1185">Reference proteome</keyword>
<dbReference type="AlphaFoldDB" id="A0A067MAJ8"/>
<evidence type="ECO:0000256" key="4">
    <source>
        <dbReference type="SAM" id="MobiDB-lite"/>
    </source>
</evidence>
<organism evidence="5 6">
    <name type="scientific">Botryobasidium botryosum (strain FD-172 SS1)</name>
    <dbReference type="NCBI Taxonomy" id="930990"/>
    <lineage>
        <taxon>Eukaryota</taxon>
        <taxon>Fungi</taxon>
        <taxon>Dikarya</taxon>
        <taxon>Basidiomycota</taxon>
        <taxon>Agaricomycotina</taxon>
        <taxon>Agaricomycetes</taxon>
        <taxon>Cantharellales</taxon>
        <taxon>Botryobasidiaceae</taxon>
        <taxon>Botryobasidium</taxon>
    </lineage>
</organism>
<evidence type="ECO:0000256" key="1">
    <source>
        <dbReference type="ARBA" id="ARBA00022574"/>
    </source>
</evidence>